<dbReference type="EMBL" id="BDCX01000016">
    <property type="protein sequence ID" value="GAT70110.1"/>
    <property type="molecule type" value="Genomic_DNA"/>
</dbReference>
<feature type="transmembrane region" description="Helical" evidence="2">
    <location>
        <begin position="332"/>
        <end position="352"/>
    </location>
</feature>
<dbReference type="OrthoDB" id="3416299at2"/>
<evidence type="ECO:0000313" key="3">
    <source>
        <dbReference type="EMBL" id="GAT70110.1"/>
    </source>
</evidence>
<feature type="compositionally biased region" description="Basic and acidic residues" evidence="1">
    <location>
        <begin position="725"/>
        <end position="757"/>
    </location>
</feature>
<feature type="transmembrane region" description="Helical" evidence="2">
    <location>
        <begin position="545"/>
        <end position="564"/>
    </location>
</feature>
<feature type="transmembrane region" description="Helical" evidence="2">
    <location>
        <begin position="164"/>
        <end position="184"/>
    </location>
</feature>
<keyword evidence="2" id="KW-1133">Transmembrane helix</keyword>
<proteinExistence type="predicted"/>
<dbReference type="STRING" id="161355.PS9374_05790"/>
<feature type="transmembrane region" description="Helical" evidence="2">
    <location>
        <begin position="959"/>
        <end position="979"/>
    </location>
</feature>
<feature type="transmembrane region" description="Helical" evidence="2">
    <location>
        <begin position="190"/>
        <end position="208"/>
    </location>
</feature>
<feature type="transmembrane region" description="Helical" evidence="2">
    <location>
        <begin position="253"/>
        <end position="270"/>
    </location>
</feature>
<feature type="region of interest" description="Disordered" evidence="1">
    <location>
        <begin position="699"/>
        <end position="766"/>
    </location>
</feature>
<feature type="transmembrane region" description="Helical" evidence="2">
    <location>
        <begin position="885"/>
        <end position="902"/>
    </location>
</feature>
<reference evidence="3 4" key="1">
    <citation type="journal article" date="2016" name="Genome Announc.">
        <title>Draft Genome Sequence of Planomonospora sphaerica JCM9374, a Rare Actinomycete.</title>
        <authorList>
            <person name="Dohra H."/>
            <person name="Suzuki T."/>
            <person name="Inoue Y."/>
            <person name="Kodani S."/>
        </authorList>
    </citation>
    <scope>NUCLEOTIDE SEQUENCE [LARGE SCALE GENOMIC DNA]</scope>
    <source>
        <strain evidence="3 4">JCM 9374</strain>
    </source>
</reference>
<feature type="transmembrane region" description="Helical" evidence="2">
    <location>
        <begin position="597"/>
        <end position="615"/>
    </location>
</feature>
<feature type="transmembrane region" description="Helical" evidence="2">
    <location>
        <begin position="454"/>
        <end position="472"/>
    </location>
</feature>
<feature type="transmembrane region" description="Helical" evidence="2">
    <location>
        <begin position="672"/>
        <end position="691"/>
    </location>
</feature>
<organism evidence="3 4">
    <name type="scientific">Planomonospora sphaerica</name>
    <dbReference type="NCBI Taxonomy" id="161355"/>
    <lineage>
        <taxon>Bacteria</taxon>
        <taxon>Bacillati</taxon>
        <taxon>Actinomycetota</taxon>
        <taxon>Actinomycetes</taxon>
        <taxon>Streptosporangiales</taxon>
        <taxon>Streptosporangiaceae</taxon>
        <taxon>Planomonospora</taxon>
    </lineage>
</organism>
<evidence type="ECO:0000256" key="1">
    <source>
        <dbReference type="SAM" id="MobiDB-lite"/>
    </source>
</evidence>
<feature type="transmembrane region" description="Helical" evidence="2">
    <location>
        <begin position="645"/>
        <end position="666"/>
    </location>
</feature>
<name>A0A171DMD0_9ACTN</name>
<evidence type="ECO:0000313" key="4">
    <source>
        <dbReference type="Proteomes" id="UP000077701"/>
    </source>
</evidence>
<feature type="transmembrane region" description="Helical" evidence="2">
    <location>
        <begin position="856"/>
        <end position="873"/>
    </location>
</feature>
<feature type="transmembrane region" description="Helical" evidence="2">
    <location>
        <begin position="215"/>
        <end position="233"/>
    </location>
</feature>
<comment type="caution">
    <text evidence="3">The sequence shown here is derived from an EMBL/GenBank/DDBJ whole genome shotgun (WGS) entry which is preliminary data.</text>
</comment>
<feature type="transmembrane region" description="Helical" evidence="2">
    <location>
        <begin position="504"/>
        <end position="524"/>
    </location>
</feature>
<feature type="region of interest" description="Disordered" evidence="1">
    <location>
        <begin position="1"/>
        <end position="30"/>
    </location>
</feature>
<feature type="transmembrane region" description="Helical" evidence="2">
    <location>
        <begin position="301"/>
        <end position="320"/>
    </location>
</feature>
<dbReference type="Proteomes" id="UP000077701">
    <property type="component" value="Unassembled WGS sequence"/>
</dbReference>
<keyword evidence="4" id="KW-1185">Reference proteome</keyword>
<feature type="transmembrane region" description="Helical" evidence="2">
    <location>
        <begin position="908"/>
        <end position="927"/>
    </location>
</feature>
<feature type="transmembrane region" description="Helical" evidence="2">
    <location>
        <begin position="621"/>
        <end position="638"/>
    </location>
</feature>
<feature type="transmembrane region" description="Helical" evidence="2">
    <location>
        <begin position="397"/>
        <end position="417"/>
    </location>
</feature>
<dbReference type="NCBIfam" id="NF047321">
    <property type="entry name" value="SCO7613_CTERM"/>
    <property type="match status" value="1"/>
</dbReference>
<dbReference type="InterPro" id="IPR058062">
    <property type="entry name" value="SCO7613_C"/>
</dbReference>
<feature type="transmembrane region" description="Helical" evidence="2">
    <location>
        <begin position="773"/>
        <end position="793"/>
    </location>
</feature>
<feature type="compositionally biased region" description="Basic and acidic residues" evidence="1">
    <location>
        <begin position="120"/>
        <end position="129"/>
    </location>
</feature>
<accession>A0A171DMD0</accession>
<keyword evidence="2" id="KW-0472">Membrane</keyword>
<feature type="transmembrane region" description="Helical" evidence="2">
    <location>
        <begin position="832"/>
        <end position="850"/>
    </location>
</feature>
<sequence length="997" mass="99802">MEPADPLPDAADPLSASADPLPGSADPLSDAAFLSGEPRCPECGVRLTAPQERCPRCALPLSGPLAAELWRLDQALAELGARRSELLVRRSRLLRMLRAEGARQSAQAGGSTPEAAPGARRAEPGREVRGPVGTGRTGGGRNGTGGVGPARPGGDFSPKAVQNLLLALGGLLLAVAAVVFTAVSWGHLGIGGRAAVLAGFTAVILAVPRALAGRGLTATAETVAALGVVLLLLDGYAVRQADLAGTATLAGNVYAGGVFAVVALAMAAYSRAVPLRLPLPAAVLFAQFPLVLVAAELPAPWVTAAFAATAAADAALLLFLKHRSAAPIRPGIRRTAAFSFGTVWTLGVLYGAADSAPGLVWGFSSGDRLGAAIRGALPAVLALTGITVALRRAVGRVTGLAAASAFALAAGLAAPFLPLVPSGWHALVYAVAGLAVAAVALCPVGPDEPGIRSAAAVTGGSLAVLTVLPFHADIARALTEPFARLDQIWSGPHGYGEGWSPVPLTPVVVLALLAAASAALAVRGRVPAVSAPGAAGSGRGLRRPAGVAALLSGTIGTVLVPDALGWTHPAAVATLLALAAALTAGAALTGRRWRAETLATAAAAVTLWAAVTALAERTATHAALVCLLLVWAAAALLARTRAVRLLGAGLAVVLAGGEVLAVGVSLGWPARYAAFGLFAVAGLAAAAAGLVRRPYGPAVRGSATGPAGSGDREGAGGSRASGTGHDGKGGPEEPPAGREKRGGPEEPSAGRDGKGGPEEPSAGRGMRGRLRELSAGLEAAGYCLTAWGLALVVHDSLVPGPGVAHLPTLSLACAVVGVLLAGTALRPDRRPAAYAGTGFLLAAAWLRLLASDITVVEAYTVPFSLVLLAFGLLRARGGRVSSWSVYGSGLASGLLPSTIAVLTGDGGLRPLLLGGFSLAVLLAGARFRLQAPAVLGGLTLAVVALHELAPWIAQAVAAVPRWVPMALGGLLLVVVGATYEARLREVRRLREAVGRMR</sequence>
<evidence type="ECO:0000256" key="2">
    <source>
        <dbReference type="SAM" id="Phobius"/>
    </source>
</evidence>
<gene>
    <name evidence="3" type="ORF">PS9374_05790</name>
</gene>
<feature type="transmembrane region" description="Helical" evidence="2">
    <location>
        <begin position="372"/>
        <end position="390"/>
    </location>
</feature>
<reference evidence="4" key="2">
    <citation type="submission" date="2016-04" db="EMBL/GenBank/DDBJ databases">
        <title>Planomonospora sphaerica JCM9374 whole genome shotgun sequence.</title>
        <authorList>
            <person name="Suzuki T."/>
            <person name="Dohra H."/>
            <person name="Kodani S."/>
        </authorList>
    </citation>
    <scope>NUCLEOTIDE SEQUENCE [LARGE SCALE GENOMIC DNA]</scope>
    <source>
        <strain evidence="4">JCM 9374</strain>
    </source>
</reference>
<feature type="compositionally biased region" description="Low complexity" evidence="1">
    <location>
        <begin position="1"/>
        <end position="22"/>
    </location>
</feature>
<feature type="transmembrane region" description="Helical" evidence="2">
    <location>
        <begin position="277"/>
        <end position="295"/>
    </location>
</feature>
<protein>
    <submittedName>
        <fullName evidence="3">Membrane protein</fullName>
    </submittedName>
</protein>
<dbReference type="AlphaFoldDB" id="A0A171DMD0"/>
<dbReference type="RefSeq" id="WP_068902096.1">
    <property type="nucleotide sequence ID" value="NZ_BDCX01000016.1"/>
</dbReference>
<feature type="transmembrane region" description="Helical" evidence="2">
    <location>
        <begin position="934"/>
        <end position="953"/>
    </location>
</feature>
<keyword evidence="2" id="KW-0812">Transmembrane</keyword>
<feature type="compositionally biased region" description="Gly residues" evidence="1">
    <location>
        <begin position="132"/>
        <end position="148"/>
    </location>
</feature>
<feature type="transmembrane region" description="Helical" evidence="2">
    <location>
        <begin position="805"/>
        <end position="825"/>
    </location>
</feature>
<feature type="transmembrane region" description="Helical" evidence="2">
    <location>
        <begin position="423"/>
        <end position="442"/>
    </location>
</feature>
<feature type="region of interest" description="Disordered" evidence="1">
    <location>
        <begin position="101"/>
        <end position="153"/>
    </location>
</feature>
<feature type="transmembrane region" description="Helical" evidence="2">
    <location>
        <begin position="570"/>
        <end position="590"/>
    </location>
</feature>